<sequence length="226" mass="25831">MKMELEFVGQSSLSNPAGMNQLNNVNHKNAMMNEDVAGAPIIASILNSATHPTICLFQVLFKVLAFLSFIFGPFFFRFFSNNSFILTFFLTSILLSLDFWTVKNVTGRILVGMRWWYEITKDGETVWMFENCNESKNTNTNVSSSTDKSVFWVTTYGWALLWVVIIVFQFLSLKFQWISLSVIAITLSFSNLIGYTKCIRSSRNIQKDWITNIAVKTIMSNAQNMV</sequence>
<dbReference type="VEuPathDB" id="CryptoDB:Chro.20094"/>
<name>A0A0S4TCP9_CRYHO</name>
<evidence type="ECO:0000313" key="7">
    <source>
        <dbReference type="EMBL" id="CUV04439.1"/>
    </source>
</evidence>
<dbReference type="GO" id="GO:0009306">
    <property type="term" value="P:protein secretion"/>
    <property type="evidence" value="ECO:0007669"/>
    <property type="project" value="TreeGrafter"/>
</dbReference>
<dbReference type="PANTHER" id="PTHR13019:SF7">
    <property type="entry name" value="GOLGI APPARATUS MEMBRANE PROTEIN TVP23"/>
    <property type="match status" value="1"/>
</dbReference>
<evidence type="ECO:0000256" key="5">
    <source>
        <dbReference type="ARBA" id="ARBA00023136"/>
    </source>
</evidence>
<evidence type="ECO:0000256" key="2">
    <source>
        <dbReference type="ARBA" id="ARBA00005467"/>
    </source>
</evidence>
<proteinExistence type="inferred from homology"/>
<dbReference type="GO" id="GO:0000139">
    <property type="term" value="C:Golgi membrane"/>
    <property type="evidence" value="ECO:0007669"/>
    <property type="project" value="TreeGrafter"/>
</dbReference>
<dbReference type="EMBL" id="LN877948">
    <property type="protein sequence ID" value="CUV04439.1"/>
    <property type="molecule type" value="Genomic_DNA"/>
</dbReference>
<evidence type="ECO:0000256" key="3">
    <source>
        <dbReference type="ARBA" id="ARBA00022692"/>
    </source>
</evidence>
<comment type="similarity">
    <text evidence="2 6">Belongs to the TVP23 family.</text>
</comment>
<dbReference type="Pfam" id="PF05832">
    <property type="entry name" value="DUF846"/>
    <property type="match status" value="1"/>
</dbReference>
<feature type="transmembrane region" description="Helical" evidence="6">
    <location>
        <begin position="177"/>
        <end position="195"/>
    </location>
</feature>
<gene>
    <name evidence="7" type="ORF">CHUDEA2_830</name>
</gene>
<reference evidence="7" key="1">
    <citation type="submission" date="2015-08" db="EMBL/GenBank/DDBJ databases">
        <authorList>
            <person name="Babu N.S."/>
            <person name="Beckwith C.J."/>
            <person name="Beseler K.G."/>
            <person name="Brison A."/>
            <person name="Carone J.V."/>
            <person name="Caskin T.P."/>
            <person name="Diamond M."/>
            <person name="Durham M.E."/>
            <person name="Foxe J.M."/>
            <person name="Go M."/>
            <person name="Henderson B.A."/>
            <person name="Jones I.B."/>
            <person name="McGettigan J.A."/>
            <person name="Micheletti S.J."/>
            <person name="Nasrallah M.E."/>
            <person name="Ortiz D."/>
            <person name="Piller C.R."/>
            <person name="Privatt S.R."/>
            <person name="Schneider S.L."/>
            <person name="Sharp S."/>
            <person name="Smith T.C."/>
            <person name="Stanton J.D."/>
            <person name="Ullery H.E."/>
            <person name="Wilson R.J."/>
            <person name="Serrano M.G."/>
            <person name="Buck G."/>
            <person name="Lee V."/>
            <person name="Wang Y."/>
            <person name="Carvalho R."/>
            <person name="Voegtly L."/>
            <person name="Shi R."/>
            <person name="Duckworth R."/>
            <person name="Johnson A."/>
            <person name="Loviza R."/>
            <person name="Walstead R."/>
            <person name="Shah Z."/>
            <person name="Kiflezghi M."/>
            <person name="Wade K."/>
            <person name="Ball S.L."/>
            <person name="Bradley K.W."/>
            <person name="Asai D.J."/>
            <person name="Bowman C.A."/>
            <person name="Russell D.A."/>
            <person name="Pope W.H."/>
            <person name="Jacobs-Sera D."/>
            <person name="Hendrix R.W."/>
            <person name="Hatfull G.F."/>
        </authorList>
    </citation>
    <scope>NUCLEOTIDE SEQUENCE [LARGE SCALE GENOMIC DNA]</scope>
</reference>
<keyword evidence="5 6" id="KW-0472">Membrane</keyword>
<keyword evidence="4 6" id="KW-1133">Transmembrane helix</keyword>
<dbReference type="AlphaFoldDB" id="A0A0S4TCP9"/>
<dbReference type="Proteomes" id="UP000199752">
    <property type="component" value="Chromosome 2"/>
</dbReference>
<dbReference type="PANTHER" id="PTHR13019">
    <property type="entry name" value="GOLGI APPARATUS MEMBRANE PROTEIN TVP23"/>
    <property type="match status" value="1"/>
</dbReference>
<accession>A0A0S4TCP9</accession>
<feature type="transmembrane region" description="Helical" evidence="6">
    <location>
        <begin position="54"/>
        <end position="76"/>
    </location>
</feature>
<protein>
    <recommendedName>
        <fullName evidence="6">Golgi apparatus membrane protein TVP23 homolog</fullName>
    </recommendedName>
</protein>
<feature type="transmembrane region" description="Helical" evidence="6">
    <location>
        <begin position="82"/>
        <end position="100"/>
    </location>
</feature>
<dbReference type="InterPro" id="IPR008564">
    <property type="entry name" value="TVP23-like"/>
</dbReference>
<feature type="transmembrane region" description="Helical" evidence="6">
    <location>
        <begin position="150"/>
        <end position="171"/>
    </location>
</feature>
<keyword evidence="3 6" id="KW-0812">Transmembrane</keyword>
<dbReference type="VEuPathDB" id="CryptoDB:GY17_00003444"/>
<dbReference type="GO" id="GO:0016192">
    <property type="term" value="P:vesicle-mediated transport"/>
    <property type="evidence" value="ECO:0007669"/>
    <property type="project" value="TreeGrafter"/>
</dbReference>
<dbReference type="VEuPathDB" id="CryptoDB:CHUDEA2_830"/>
<evidence type="ECO:0000256" key="1">
    <source>
        <dbReference type="ARBA" id="ARBA00004141"/>
    </source>
</evidence>
<evidence type="ECO:0000256" key="4">
    <source>
        <dbReference type="ARBA" id="ARBA00022989"/>
    </source>
</evidence>
<evidence type="ECO:0000256" key="6">
    <source>
        <dbReference type="RuleBase" id="RU361206"/>
    </source>
</evidence>
<comment type="subcellular location">
    <subcellularLocation>
        <location evidence="1 6">Membrane</location>
        <topology evidence="1 6">Multi-pass membrane protein</topology>
    </subcellularLocation>
</comment>
<dbReference type="VEuPathDB" id="CryptoDB:ChTU502y2012_420g0265"/>
<organism evidence="7">
    <name type="scientific">Cryptosporidium hominis</name>
    <dbReference type="NCBI Taxonomy" id="237895"/>
    <lineage>
        <taxon>Eukaryota</taxon>
        <taxon>Sar</taxon>
        <taxon>Alveolata</taxon>
        <taxon>Apicomplexa</taxon>
        <taxon>Conoidasida</taxon>
        <taxon>Coccidia</taxon>
        <taxon>Eucoccidiorida</taxon>
        <taxon>Eimeriorina</taxon>
        <taxon>Cryptosporidiidae</taxon>
        <taxon>Cryptosporidium</taxon>
    </lineage>
</organism>